<dbReference type="InterPro" id="IPR017453">
    <property type="entry name" value="GCV_H_sub"/>
</dbReference>
<comment type="cofactor">
    <cofactor evidence="3">
        <name>(R)-lipoate</name>
        <dbReference type="ChEBI" id="CHEBI:83088"/>
    </cofactor>
    <text evidence="3">Binds 1 lipoyl cofactor covalently.</text>
</comment>
<comment type="function">
    <text evidence="3">The glycine cleavage system catalyzes the degradation of glycine. The H protein shuttles the methylamine group of glycine from the P protein to the T protein.</text>
</comment>
<evidence type="ECO:0000313" key="6">
    <source>
        <dbReference type="EMBL" id="SDF20209.1"/>
    </source>
</evidence>
<sequence length="141" mass="15847">MEIAGYNIPEDLYYDERHFWVRVEGDELVIGMDDFAEKLAGQIVFVQLPFVGKAVTAGKKFAKVESGKWLGTVYSPADGEVTAVNEELEANPGLINSDCYGKGWMYRIKPSDMSQINSLIHGGKDVLEPWLLEDVKKFKKD</sequence>
<dbReference type="HAMAP" id="MF_00272">
    <property type="entry name" value="GcvH"/>
    <property type="match status" value="1"/>
</dbReference>
<dbReference type="NCBIfam" id="NF002270">
    <property type="entry name" value="PRK01202.1"/>
    <property type="match status" value="1"/>
</dbReference>
<reference evidence="7" key="1">
    <citation type="submission" date="2016-10" db="EMBL/GenBank/DDBJ databases">
        <authorList>
            <person name="Varghese N."/>
            <person name="Submissions S."/>
        </authorList>
    </citation>
    <scope>NUCLEOTIDE SEQUENCE [LARGE SCALE GENOMIC DNA]</scope>
    <source>
        <strain evidence="7">KHC7</strain>
    </source>
</reference>
<keyword evidence="2 3" id="KW-0450">Lipoyl</keyword>
<dbReference type="InterPro" id="IPR000089">
    <property type="entry name" value="Biotin_lipoyl"/>
</dbReference>
<evidence type="ECO:0000256" key="1">
    <source>
        <dbReference type="ARBA" id="ARBA00009249"/>
    </source>
</evidence>
<accession>A0A1G7J6S6</accession>
<feature type="modified residue" description="N6-lipoyllysine" evidence="3 4">
    <location>
        <position position="68"/>
    </location>
</feature>
<evidence type="ECO:0000259" key="5">
    <source>
        <dbReference type="PROSITE" id="PS50968"/>
    </source>
</evidence>
<dbReference type="PANTHER" id="PTHR11715:SF3">
    <property type="entry name" value="GLYCINE CLEAVAGE SYSTEM H PROTEIN-RELATED"/>
    <property type="match status" value="1"/>
</dbReference>
<dbReference type="AlphaFoldDB" id="A0A1G7J6S6"/>
<name>A0A1G7J6S6_9BACT</name>
<keyword evidence="7" id="KW-1185">Reference proteome</keyword>
<evidence type="ECO:0000256" key="4">
    <source>
        <dbReference type="PIRSR" id="PIRSR617453-50"/>
    </source>
</evidence>
<dbReference type="InterPro" id="IPR011053">
    <property type="entry name" value="Single_hybrid_motif"/>
</dbReference>
<dbReference type="GO" id="GO:0005829">
    <property type="term" value="C:cytosol"/>
    <property type="evidence" value="ECO:0007669"/>
    <property type="project" value="TreeGrafter"/>
</dbReference>
<dbReference type="PANTHER" id="PTHR11715">
    <property type="entry name" value="GLYCINE CLEAVAGE SYSTEM H PROTEIN"/>
    <property type="match status" value="1"/>
</dbReference>
<dbReference type="Gene3D" id="2.40.50.100">
    <property type="match status" value="1"/>
</dbReference>
<dbReference type="GO" id="GO:0005960">
    <property type="term" value="C:glycine cleavage complex"/>
    <property type="evidence" value="ECO:0007669"/>
    <property type="project" value="InterPro"/>
</dbReference>
<dbReference type="CDD" id="cd06848">
    <property type="entry name" value="GCS_H"/>
    <property type="match status" value="1"/>
</dbReference>
<dbReference type="EMBL" id="FNBX01000002">
    <property type="protein sequence ID" value="SDF20209.1"/>
    <property type="molecule type" value="Genomic_DNA"/>
</dbReference>
<feature type="domain" description="Lipoyl-binding" evidence="5">
    <location>
        <begin position="27"/>
        <end position="109"/>
    </location>
</feature>
<gene>
    <name evidence="3" type="primary">gcvH</name>
    <name evidence="6" type="ORF">SAMN05192586_102197</name>
</gene>
<dbReference type="NCBIfam" id="TIGR00527">
    <property type="entry name" value="gcvH"/>
    <property type="match status" value="1"/>
</dbReference>
<protein>
    <recommendedName>
        <fullName evidence="3">Glycine cleavage system H protein</fullName>
    </recommendedName>
</protein>
<comment type="similarity">
    <text evidence="1 3">Belongs to the GcvH family.</text>
</comment>
<comment type="subunit">
    <text evidence="3">The glycine cleavage system is composed of four proteins: P, T, L and H.</text>
</comment>
<dbReference type="GO" id="GO:0009249">
    <property type="term" value="P:protein lipoylation"/>
    <property type="evidence" value="ECO:0007669"/>
    <property type="project" value="TreeGrafter"/>
</dbReference>
<proteinExistence type="inferred from homology"/>
<evidence type="ECO:0000313" key="7">
    <source>
        <dbReference type="Proteomes" id="UP000199355"/>
    </source>
</evidence>
<dbReference type="STRING" id="571438.SAMN05192586_102197"/>
<evidence type="ECO:0000256" key="2">
    <source>
        <dbReference type="ARBA" id="ARBA00022823"/>
    </source>
</evidence>
<dbReference type="InterPro" id="IPR002930">
    <property type="entry name" value="GCV_H"/>
</dbReference>
<dbReference type="InterPro" id="IPR033753">
    <property type="entry name" value="GCV_H/Fam206"/>
</dbReference>
<dbReference type="Pfam" id="PF01597">
    <property type="entry name" value="GCV_H"/>
    <property type="match status" value="1"/>
</dbReference>
<organism evidence="6 7">
    <name type="scientific">Desulfovibrio legallii</name>
    <dbReference type="NCBI Taxonomy" id="571438"/>
    <lineage>
        <taxon>Bacteria</taxon>
        <taxon>Pseudomonadati</taxon>
        <taxon>Thermodesulfobacteriota</taxon>
        <taxon>Desulfovibrionia</taxon>
        <taxon>Desulfovibrionales</taxon>
        <taxon>Desulfovibrionaceae</taxon>
        <taxon>Desulfovibrio</taxon>
    </lineage>
</organism>
<dbReference type="RefSeq" id="WP_092152736.1">
    <property type="nucleotide sequence ID" value="NZ_FNBX01000002.1"/>
</dbReference>
<dbReference type="SUPFAM" id="SSF51230">
    <property type="entry name" value="Single hybrid motif"/>
    <property type="match status" value="1"/>
</dbReference>
<evidence type="ECO:0000256" key="3">
    <source>
        <dbReference type="HAMAP-Rule" id="MF_00272"/>
    </source>
</evidence>
<dbReference type="OrthoDB" id="9796712at2"/>
<dbReference type="Proteomes" id="UP000199355">
    <property type="component" value="Unassembled WGS sequence"/>
</dbReference>
<dbReference type="PROSITE" id="PS50968">
    <property type="entry name" value="BIOTINYL_LIPOYL"/>
    <property type="match status" value="1"/>
</dbReference>
<dbReference type="GO" id="GO:0019464">
    <property type="term" value="P:glycine decarboxylation via glycine cleavage system"/>
    <property type="evidence" value="ECO:0007669"/>
    <property type="project" value="UniProtKB-UniRule"/>
</dbReference>